<sequence length="247" mass="28139">MSILLPLYLYPWPGVWDPLYTAATTHPLVNFTVVLNPCSGPCTTRPIEPPYLLEIPKLALYPNIRTLGYVATNYTSKPLSDVIVEIQAYANWTSILNDSRVAVDGIFFDEVPGPYDWRKYDYLKLAQSEVKSWEGLVHNPGTIPDRIWNYMNLTDITIIFENTFNAFLDRPTFDTLSGFQTAAERPKSQLALMLHTLPNFTDGMLRCMVKEMEGMVDWIYVTGNGVKDEYWHSFSSLFGGFVKAVDE</sequence>
<evidence type="ECO:0000313" key="2">
    <source>
        <dbReference type="Proteomes" id="UP000824998"/>
    </source>
</evidence>
<dbReference type="Proteomes" id="UP000824998">
    <property type="component" value="Unassembled WGS sequence"/>
</dbReference>
<evidence type="ECO:0000313" key="1">
    <source>
        <dbReference type="EMBL" id="KAG9228759.1"/>
    </source>
</evidence>
<dbReference type="OrthoDB" id="5342184at2759"/>
<dbReference type="Pfam" id="PF12138">
    <property type="entry name" value="Spherulin4"/>
    <property type="match status" value="1"/>
</dbReference>
<dbReference type="PANTHER" id="PTHR35040">
    <property type="match status" value="1"/>
</dbReference>
<protein>
    <submittedName>
        <fullName evidence="1">Spherulation-specific family 4</fullName>
    </submittedName>
</protein>
<gene>
    <name evidence="1" type="ORF">BJ875DRAFT_226115</name>
</gene>
<proteinExistence type="predicted"/>
<comment type="caution">
    <text evidence="1">The sequence shown here is derived from an EMBL/GenBank/DDBJ whole genome shotgun (WGS) entry which is preliminary data.</text>
</comment>
<keyword evidence="2" id="KW-1185">Reference proteome</keyword>
<name>A0A9P7Y7W7_9HELO</name>
<accession>A0A9P7Y7W7</accession>
<dbReference type="EMBL" id="MU251865">
    <property type="protein sequence ID" value="KAG9228759.1"/>
    <property type="molecule type" value="Genomic_DNA"/>
</dbReference>
<dbReference type="AlphaFoldDB" id="A0A9P7Y7W7"/>
<dbReference type="PANTHER" id="PTHR35040:SF7">
    <property type="entry name" value="FIBRONECTIN TYPE-III DOMAIN-CONTAINING PROTEIN-RELATED"/>
    <property type="match status" value="1"/>
</dbReference>
<organism evidence="1 2">
    <name type="scientific">Amylocarpus encephaloides</name>
    <dbReference type="NCBI Taxonomy" id="45428"/>
    <lineage>
        <taxon>Eukaryota</taxon>
        <taxon>Fungi</taxon>
        <taxon>Dikarya</taxon>
        <taxon>Ascomycota</taxon>
        <taxon>Pezizomycotina</taxon>
        <taxon>Leotiomycetes</taxon>
        <taxon>Helotiales</taxon>
        <taxon>Helotiales incertae sedis</taxon>
        <taxon>Amylocarpus</taxon>
    </lineage>
</organism>
<reference evidence="1" key="1">
    <citation type="journal article" date="2021" name="IMA Fungus">
        <title>Genomic characterization of three marine fungi, including Emericellopsis atlantica sp. nov. with signatures of a generalist lifestyle and marine biomass degradation.</title>
        <authorList>
            <person name="Hagestad O.C."/>
            <person name="Hou L."/>
            <person name="Andersen J.H."/>
            <person name="Hansen E.H."/>
            <person name="Altermark B."/>
            <person name="Li C."/>
            <person name="Kuhnert E."/>
            <person name="Cox R.J."/>
            <person name="Crous P.W."/>
            <person name="Spatafora J.W."/>
            <person name="Lail K."/>
            <person name="Amirebrahimi M."/>
            <person name="Lipzen A."/>
            <person name="Pangilinan J."/>
            <person name="Andreopoulos W."/>
            <person name="Hayes R.D."/>
            <person name="Ng V."/>
            <person name="Grigoriev I.V."/>
            <person name="Jackson S.A."/>
            <person name="Sutton T.D.S."/>
            <person name="Dobson A.D.W."/>
            <person name="Rama T."/>
        </authorList>
    </citation>
    <scope>NUCLEOTIDE SEQUENCE</scope>
    <source>
        <strain evidence="1">TRa018bII</strain>
    </source>
</reference>
<dbReference type="InterPro" id="IPR021986">
    <property type="entry name" value="Spherulin4"/>
</dbReference>